<dbReference type="GO" id="GO:0046983">
    <property type="term" value="F:protein dimerization activity"/>
    <property type="evidence" value="ECO:0007669"/>
    <property type="project" value="InterPro"/>
</dbReference>
<protein>
    <submittedName>
        <fullName evidence="4">Helix-turn-helix domain-containing protein</fullName>
    </submittedName>
</protein>
<evidence type="ECO:0000259" key="3">
    <source>
        <dbReference type="PROSITE" id="PS51500"/>
    </source>
</evidence>
<dbReference type="GO" id="GO:0003700">
    <property type="term" value="F:DNA-binding transcription factor activity"/>
    <property type="evidence" value="ECO:0007669"/>
    <property type="project" value="TreeGrafter"/>
</dbReference>
<dbReference type="InterPro" id="IPR001387">
    <property type="entry name" value="Cro/C1-type_HTH"/>
</dbReference>
<reference evidence="4" key="1">
    <citation type="submission" date="2023-06" db="EMBL/GenBank/DDBJ databases">
        <title>Comparative genomics of Bacillaceae isolates and their secondary metabolite potential.</title>
        <authorList>
            <person name="Song L."/>
            <person name="Nielsen L.J."/>
            <person name="Mohite O."/>
            <person name="Xu X."/>
            <person name="Weber T."/>
            <person name="Kovacs A.T."/>
        </authorList>
    </citation>
    <scope>NUCLEOTIDE SEQUENCE</scope>
    <source>
        <strain evidence="4">G1S1</strain>
    </source>
</reference>
<dbReference type="CDD" id="cd00093">
    <property type="entry name" value="HTH_XRE"/>
    <property type="match status" value="1"/>
</dbReference>
<evidence type="ECO:0000259" key="2">
    <source>
        <dbReference type="PROSITE" id="PS50943"/>
    </source>
</evidence>
<dbReference type="PROSITE" id="PS51500">
    <property type="entry name" value="SIN"/>
    <property type="match status" value="1"/>
</dbReference>
<dbReference type="InterPro" id="IPR050807">
    <property type="entry name" value="TransReg_Diox_bact_type"/>
</dbReference>
<evidence type="ECO:0000313" key="4">
    <source>
        <dbReference type="EMBL" id="MDM5285523.1"/>
    </source>
</evidence>
<dbReference type="SUPFAM" id="SSF47413">
    <property type="entry name" value="lambda repressor-like DNA-binding domains"/>
    <property type="match status" value="1"/>
</dbReference>
<dbReference type="EMBL" id="JAUCFI010000003">
    <property type="protein sequence ID" value="MDM5285523.1"/>
    <property type="molecule type" value="Genomic_DNA"/>
</dbReference>
<dbReference type="GO" id="GO:0005829">
    <property type="term" value="C:cytosol"/>
    <property type="evidence" value="ECO:0007669"/>
    <property type="project" value="TreeGrafter"/>
</dbReference>
<dbReference type="Gene3D" id="1.10.260.40">
    <property type="entry name" value="lambda repressor-like DNA-binding domains"/>
    <property type="match status" value="1"/>
</dbReference>
<proteinExistence type="predicted"/>
<sequence length="106" mass="12102">MIGYRVKSLREEKKMSISELSKKSGVAKSYISSLERNLQTNPTILVLEKIASILCITIDALLYEQADQLMDEEWKIIMKDIMGSGISKEEMREFIGERKCAALENK</sequence>
<dbReference type="AlphaFoldDB" id="A0AAJ1VF24"/>
<accession>A0AAJ1VF24</accession>
<dbReference type="PANTHER" id="PTHR46797:SF13">
    <property type="entry name" value="HTH-TYPE TRANSCRIPTIONAL REGULATOR SINR"/>
    <property type="match status" value="1"/>
</dbReference>
<keyword evidence="1" id="KW-0238">DNA-binding</keyword>
<evidence type="ECO:0000256" key="1">
    <source>
        <dbReference type="ARBA" id="ARBA00023125"/>
    </source>
</evidence>
<dbReference type="PANTHER" id="PTHR46797">
    <property type="entry name" value="HTH-TYPE TRANSCRIPTIONAL REGULATOR"/>
    <property type="match status" value="1"/>
</dbReference>
<evidence type="ECO:0000313" key="5">
    <source>
        <dbReference type="Proteomes" id="UP001238973"/>
    </source>
</evidence>
<dbReference type="InterPro" id="IPR010981">
    <property type="entry name" value="SinR/SinI_dimer_dom"/>
</dbReference>
<comment type="caution">
    <text evidence="4">The sequence shown here is derived from an EMBL/GenBank/DDBJ whole genome shotgun (WGS) entry which is preliminary data.</text>
</comment>
<dbReference type="GO" id="GO:0003677">
    <property type="term" value="F:DNA binding"/>
    <property type="evidence" value="ECO:0007669"/>
    <property type="project" value="UniProtKB-KW"/>
</dbReference>
<dbReference type="InterPro" id="IPR010982">
    <property type="entry name" value="Lambda_DNA-bd_dom_sf"/>
</dbReference>
<dbReference type="RefSeq" id="WP_289350490.1">
    <property type="nucleotide sequence ID" value="NZ_JAUCFI010000003.1"/>
</dbReference>
<dbReference type="SUPFAM" id="SSF47406">
    <property type="entry name" value="SinR repressor dimerisation domain-like"/>
    <property type="match status" value="1"/>
</dbReference>
<feature type="domain" description="Sin" evidence="3">
    <location>
        <begin position="61"/>
        <end position="99"/>
    </location>
</feature>
<feature type="domain" description="HTH cro/C1-type" evidence="2">
    <location>
        <begin position="6"/>
        <end position="61"/>
    </location>
</feature>
<dbReference type="SMART" id="SM00530">
    <property type="entry name" value="HTH_XRE"/>
    <property type="match status" value="1"/>
</dbReference>
<dbReference type="PROSITE" id="PS50943">
    <property type="entry name" value="HTH_CROC1"/>
    <property type="match status" value="1"/>
</dbReference>
<dbReference type="Pfam" id="PF01381">
    <property type="entry name" value="HTH_3"/>
    <property type="match status" value="1"/>
</dbReference>
<organism evidence="4 5">
    <name type="scientific">Peribacillus frigoritolerans</name>
    <dbReference type="NCBI Taxonomy" id="450367"/>
    <lineage>
        <taxon>Bacteria</taxon>
        <taxon>Bacillati</taxon>
        <taxon>Bacillota</taxon>
        <taxon>Bacilli</taxon>
        <taxon>Bacillales</taxon>
        <taxon>Bacillaceae</taxon>
        <taxon>Peribacillus</taxon>
    </lineage>
</organism>
<gene>
    <name evidence="4" type="ORF">QUF85_19790</name>
</gene>
<dbReference type="Proteomes" id="UP001238973">
    <property type="component" value="Unassembled WGS sequence"/>
</dbReference>
<name>A0AAJ1VF24_9BACI</name>
<dbReference type="InterPro" id="IPR036281">
    <property type="entry name" value="SinR/SinI_dimer_dom_sf"/>
</dbReference>